<keyword evidence="4" id="KW-1185">Reference proteome</keyword>
<dbReference type="Pfam" id="PF19650">
    <property type="entry name" value="DUF6153"/>
    <property type="match status" value="1"/>
</dbReference>
<accession>A0ABQ2HT24</accession>
<evidence type="ECO:0000313" key="4">
    <source>
        <dbReference type="Proteomes" id="UP000597656"/>
    </source>
</evidence>
<dbReference type="InterPro" id="IPR046151">
    <property type="entry name" value="DUF6153"/>
</dbReference>
<dbReference type="EMBL" id="BMNC01000003">
    <property type="protein sequence ID" value="GGM89961.1"/>
    <property type="molecule type" value="Genomic_DNA"/>
</dbReference>
<feature type="transmembrane region" description="Helical" evidence="2">
    <location>
        <begin position="55"/>
        <end position="77"/>
    </location>
</feature>
<keyword evidence="2" id="KW-0472">Membrane</keyword>
<protein>
    <submittedName>
        <fullName evidence="3">Uncharacterized protein</fullName>
    </submittedName>
</protein>
<reference evidence="4" key="1">
    <citation type="journal article" date="2019" name="Int. J. Syst. Evol. Microbiol.">
        <title>The Global Catalogue of Microorganisms (GCM) 10K type strain sequencing project: providing services to taxonomists for standard genome sequencing and annotation.</title>
        <authorList>
            <consortium name="The Broad Institute Genomics Platform"/>
            <consortium name="The Broad Institute Genome Sequencing Center for Infectious Disease"/>
            <person name="Wu L."/>
            <person name="Ma J."/>
        </authorList>
    </citation>
    <scope>NUCLEOTIDE SEQUENCE [LARGE SCALE GENOMIC DNA]</scope>
    <source>
        <strain evidence="4">CGMCC 4.7319</strain>
    </source>
</reference>
<feature type="region of interest" description="Disordered" evidence="1">
    <location>
        <begin position="25"/>
        <end position="50"/>
    </location>
</feature>
<name>A0ABQ2HT24_9PSEU</name>
<dbReference type="Proteomes" id="UP000597656">
    <property type="component" value="Unassembled WGS sequence"/>
</dbReference>
<organism evidence="3 4">
    <name type="scientific">Lentzea pudingi</name>
    <dbReference type="NCBI Taxonomy" id="1789439"/>
    <lineage>
        <taxon>Bacteria</taxon>
        <taxon>Bacillati</taxon>
        <taxon>Actinomycetota</taxon>
        <taxon>Actinomycetes</taxon>
        <taxon>Pseudonocardiales</taxon>
        <taxon>Pseudonocardiaceae</taxon>
        <taxon>Lentzea</taxon>
    </lineage>
</organism>
<keyword evidence="2" id="KW-1133">Transmembrane helix</keyword>
<evidence type="ECO:0000256" key="1">
    <source>
        <dbReference type="SAM" id="MobiDB-lite"/>
    </source>
</evidence>
<gene>
    <name evidence="3" type="ORF">GCM10011609_28540</name>
</gene>
<proteinExistence type="predicted"/>
<evidence type="ECO:0000313" key="3">
    <source>
        <dbReference type="EMBL" id="GGM89961.1"/>
    </source>
</evidence>
<sequence length="117" mass="12664">MAQWALFCLLVLGVVGMHHVNVGTETPGEHASAAASPHGDHQAPDEPEPTPAHDMLHMCMAILCAVASFLLLGWLLLHLIRPSDEPAAPAPAWSRAPARPPPRYGRWLLNSLCVLRL</sequence>
<comment type="caution">
    <text evidence="3">The sequence shown here is derived from an EMBL/GenBank/DDBJ whole genome shotgun (WGS) entry which is preliminary data.</text>
</comment>
<evidence type="ECO:0000256" key="2">
    <source>
        <dbReference type="SAM" id="Phobius"/>
    </source>
</evidence>
<keyword evidence="2" id="KW-0812">Transmembrane</keyword>